<sequence>MKTVKKYWKPVLVVSAFFIGNRVFNHINAWLGISIIMLTVAFIVYNIIKKVENEKKD</sequence>
<name>A0A174EU34_BACUN</name>
<reference evidence="2 3" key="1">
    <citation type="submission" date="2015-09" db="EMBL/GenBank/DDBJ databases">
        <authorList>
            <consortium name="Pathogen Informatics"/>
        </authorList>
    </citation>
    <scope>NUCLEOTIDE SEQUENCE [LARGE SCALE GENOMIC DNA]</scope>
    <source>
        <strain evidence="2 3">2789STDY5608791</strain>
    </source>
</reference>
<dbReference type="RefSeq" id="WP_008673373.1">
    <property type="nucleotide sequence ID" value="NZ_JADNHF010000007.1"/>
</dbReference>
<evidence type="ECO:0000313" key="3">
    <source>
        <dbReference type="Proteomes" id="UP000095419"/>
    </source>
</evidence>
<proteinExistence type="predicted"/>
<organism evidence="2 3">
    <name type="scientific">Bacteroides uniformis</name>
    <dbReference type="NCBI Taxonomy" id="820"/>
    <lineage>
        <taxon>Bacteria</taxon>
        <taxon>Pseudomonadati</taxon>
        <taxon>Bacteroidota</taxon>
        <taxon>Bacteroidia</taxon>
        <taxon>Bacteroidales</taxon>
        <taxon>Bacteroidaceae</taxon>
        <taxon>Bacteroides</taxon>
    </lineage>
</organism>
<keyword evidence="1" id="KW-0472">Membrane</keyword>
<evidence type="ECO:0000313" key="2">
    <source>
        <dbReference type="EMBL" id="CUO40086.1"/>
    </source>
</evidence>
<keyword evidence="1" id="KW-0812">Transmembrane</keyword>
<dbReference type="EMBL" id="CYZF01000004">
    <property type="protein sequence ID" value="CUO40086.1"/>
    <property type="molecule type" value="Genomic_DNA"/>
</dbReference>
<evidence type="ECO:0000256" key="1">
    <source>
        <dbReference type="SAM" id="Phobius"/>
    </source>
</evidence>
<protein>
    <submittedName>
        <fullName evidence="2">Uncharacterized protein</fullName>
    </submittedName>
</protein>
<dbReference type="Proteomes" id="UP000095419">
    <property type="component" value="Unassembled WGS sequence"/>
</dbReference>
<keyword evidence="1" id="KW-1133">Transmembrane helix</keyword>
<gene>
    <name evidence="2" type="ORF">ERS417307_01595</name>
</gene>
<dbReference type="AlphaFoldDB" id="A0A174EU34"/>
<feature type="transmembrane region" description="Helical" evidence="1">
    <location>
        <begin position="30"/>
        <end position="48"/>
    </location>
</feature>
<accession>A0A174EU34</accession>